<dbReference type="Pfam" id="PF12570">
    <property type="entry name" value="DUF3750"/>
    <property type="match status" value="1"/>
</dbReference>
<evidence type="ECO:0008006" key="3">
    <source>
        <dbReference type="Google" id="ProtNLM"/>
    </source>
</evidence>
<protein>
    <recommendedName>
        <fullName evidence="3">DUF3750 domain-containing protein</fullName>
    </recommendedName>
</protein>
<evidence type="ECO:0000313" key="1">
    <source>
        <dbReference type="EMBL" id="SNB62297.1"/>
    </source>
</evidence>
<reference evidence="1 2" key="1">
    <citation type="submission" date="2017-06" db="EMBL/GenBank/DDBJ databases">
        <authorList>
            <person name="Kim H.J."/>
            <person name="Triplett B.A."/>
        </authorList>
    </citation>
    <scope>NUCLEOTIDE SEQUENCE [LARGE SCALE GENOMIC DNA]</scope>
    <source>
        <strain evidence="1 2">B29T1</strain>
    </source>
</reference>
<accession>A0A212QRR4</accession>
<dbReference type="Proteomes" id="UP000197065">
    <property type="component" value="Unassembled WGS sequence"/>
</dbReference>
<keyword evidence="2" id="KW-1185">Reference proteome</keyword>
<dbReference type="EMBL" id="FYEH01000003">
    <property type="protein sequence ID" value="SNB62297.1"/>
    <property type="molecule type" value="Genomic_DNA"/>
</dbReference>
<dbReference type="AlphaFoldDB" id="A0A212QRR4"/>
<evidence type="ECO:0000313" key="2">
    <source>
        <dbReference type="Proteomes" id="UP000197065"/>
    </source>
</evidence>
<dbReference type="InterPro" id="IPR022224">
    <property type="entry name" value="DUF3750"/>
</dbReference>
<dbReference type="RefSeq" id="WP_165769435.1">
    <property type="nucleotide sequence ID" value="NZ_FYEH01000003.1"/>
</dbReference>
<gene>
    <name evidence="1" type="ORF">SAMN07250955_10386</name>
</gene>
<proteinExistence type="predicted"/>
<name>A0A212QRR4_9PROT</name>
<organism evidence="1 2">
    <name type="scientific">Arboricoccus pini</name>
    <dbReference type="NCBI Taxonomy" id="1963835"/>
    <lineage>
        <taxon>Bacteria</taxon>
        <taxon>Pseudomonadati</taxon>
        <taxon>Pseudomonadota</taxon>
        <taxon>Alphaproteobacteria</taxon>
        <taxon>Geminicoccales</taxon>
        <taxon>Geminicoccaceae</taxon>
        <taxon>Arboricoccus</taxon>
    </lineage>
</organism>
<sequence>MLLFVLILVVGLLAGPLTYGYLNSSEAQHWSQRRWDSSGQAPDPATYQDAVVQVYAARTYGWKGAFAVHSWIILKEKNAKAYERYDVAGWGIGQDRPAIRRDMRVPDGYWAGNKPMIVSHTTGPAAELAIPKIRAAIAAYPYRYSYVTWPGPNSNTFIASILRQVPELRTAMPPNAVGKDFLPYFMPFAMAPSGTGVQFSLAGLLGMTLAKEEGLEINILGMVFGINPLGPAVKVPGFGTISFNR</sequence>